<evidence type="ECO:0000256" key="3">
    <source>
        <dbReference type="SAM" id="MobiDB-lite"/>
    </source>
</evidence>
<dbReference type="PROSITE" id="PS50003">
    <property type="entry name" value="PH_DOMAIN"/>
    <property type="match status" value="1"/>
</dbReference>
<feature type="region of interest" description="Disordered" evidence="3">
    <location>
        <begin position="667"/>
        <end position="866"/>
    </location>
</feature>
<dbReference type="SUPFAM" id="SSF50729">
    <property type="entry name" value="PH domain-like"/>
    <property type="match status" value="1"/>
</dbReference>
<evidence type="ECO:0000259" key="6">
    <source>
        <dbReference type="PROSITE" id="PS50105"/>
    </source>
</evidence>
<dbReference type="Pfam" id="PF00169">
    <property type="entry name" value="PH"/>
    <property type="match status" value="1"/>
</dbReference>
<feature type="region of interest" description="Disordered" evidence="3">
    <location>
        <begin position="233"/>
        <end position="274"/>
    </location>
</feature>
<dbReference type="EMBL" id="MCGE01000044">
    <property type="protein sequence ID" value="ORZ05413.1"/>
    <property type="molecule type" value="Genomic_DNA"/>
</dbReference>
<dbReference type="InterPro" id="IPR001660">
    <property type="entry name" value="SAM"/>
</dbReference>
<dbReference type="SMART" id="SM00233">
    <property type="entry name" value="PH"/>
    <property type="match status" value="1"/>
</dbReference>
<dbReference type="PANTHER" id="PTHR12752">
    <property type="entry name" value="PHOSPHOINOSITOL 3-PHOSPHATE-BINDING PROTEIN"/>
    <property type="match status" value="1"/>
</dbReference>
<feature type="compositionally biased region" description="Polar residues" evidence="3">
    <location>
        <begin position="698"/>
        <end position="710"/>
    </location>
</feature>
<evidence type="ECO:0008006" key="9">
    <source>
        <dbReference type="Google" id="ProtNLM"/>
    </source>
</evidence>
<dbReference type="InterPro" id="IPR036028">
    <property type="entry name" value="SH3-like_dom_sf"/>
</dbReference>
<protein>
    <recommendedName>
        <fullName evidence="9">PH domain-containing protein</fullName>
    </recommendedName>
</protein>
<feature type="domain" description="SH3" evidence="4">
    <location>
        <begin position="2"/>
        <end position="65"/>
    </location>
</feature>
<gene>
    <name evidence="7" type="ORF">BCR42DRAFT_384537</name>
</gene>
<dbReference type="Gene3D" id="1.10.150.50">
    <property type="entry name" value="Transcription Factor, Ets-1"/>
    <property type="match status" value="1"/>
</dbReference>
<dbReference type="OrthoDB" id="73680at2759"/>
<evidence type="ECO:0000259" key="4">
    <source>
        <dbReference type="PROSITE" id="PS50002"/>
    </source>
</evidence>
<feature type="compositionally biased region" description="Basic and acidic residues" evidence="3">
    <location>
        <begin position="997"/>
        <end position="1007"/>
    </location>
</feature>
<feature type="region of interest" description="Disordered" evidence="3">
    <location>
        <begin position="88"/>
        <end position="134"/>
    </location>
</feature>
<evidence type="ECO:0000256" key="1">
    <source>
        <dbReference type="ARBA" id="ARBA00022443"/>
    </source>
</evidence>
<dbReference type="CDD" id="cd09535">
    <property type="entry name" value="SAM_BOI-like_fungal"/>
    <property type="match status" value="1"/>
</dbReference>
<feature type="compositionally biased region" description="Low complexity" evidence="3">
    <location>
        <begin position="787"/>
        <end position="813"/>
    </location>
</feature>
<feature type="compositionally biased region" description="Basic and acidic residues" evidence="3">
    <location>
        <begin position="854"/>
        <end position="866"/>
    </location>
</feature>
<feature type="region of interest" description="Disordered" evidence="3">
    <location>
        <begin position="603"/>
        <end position="639"/>
    </location>
</feature>
<dbReference type="STRING" id="90262.A0A1X2HYG8"/>
<dbReference type="AlphaFoldDB" id="A0A1X2HYG8"/>
<dbReference type="SUPFAM" id="SSF50044">
    <property type="entry name" value="SH3-domain"/>
    <property type="match status" value="1"/>
</dbReference>
<dbReference type="SMART" id="SM00454">
    <property type="entry name" value="SAM"/>
    <property type="match status" value="1"/>
</dbReference>
<dbReference type="Gene3D" id="2.30.30.40">
    <property type="entry name" value="SH3 Domains"/>
    <property type="match status" value="1"/>
</dbReference>
<accession>A0A1X2HYG8</accession>
<feature type="domain" description="SAM" evidence="6">
    <location>
        <begin position="165"/>
        <end position="228"/>
    </location>
</feature>
<dbReference type="PANTHER" id="PTHR12752:SF9">
    <property type="entry name" value="KRAMER, ISOFORM I"/>
    <property type="match status" value="1"/>
</dbReference>
<evidence type="ECO:0000259" key="5">
    <source>
        <dbReference type="PROSITE" id="PS50003"/>
    </source>
</evidence>
<keyword evidence="1 2" id="KW-0728">SH3 domain</keyword>
<dbReference type="Proteomes" id="UP000193560">
    <property type="component" value="Unassembled WGS sequence"/>
</dbReference>
<dbReference type="CDD" id="cd00174">
    <property type="entry name" value="SH3"/>
    <property type="match status" value="1"/>
</dbReference>
<dbReference type="InterPro" id="IPR011993">
    <property type="entry name" value="PH-like_dom_sf"/>
</dbReference>
<dbReference type="InterPro" id="IPR013761">
    <property type="entry name" value="SAM/pointed_sf"/>
</dbReference>
<organism evidence="7 8">
    <name type="scientific">Absidia repens</name>
    <dbReference type="NCBI Taxonomy" id="90262"/>
    <lineage>
        <taxon>Eukaryota</taxon>
        <taxon>Fungi</taxon>
        <taxon>Fungi incertae sedis</taxon>
        <taxon>Mucoromycota</taxon>
        <taxon>Mucoromycotina</taxon>
        <taxon>Mucoromycetes</taxon>
        <taxon>Mucorales</taxon>
        <taxon>Cunninghamellaceae</taxon>
        <taxon>Absidia</taxon>
    </lineage>
</organism>
<reference evidence="7 8" key="1">
    <citation type="submission" date="2016-07" db="EMBL/GenBank/DDBJ databases">
        <title>Pervasive Adenine N6-methylation of Active Genes in Fungi.</title>
        <authorList>
            <consortium name="DOE Joint Genome Institute"/>
            <person name="Mondo S.J."/>
            <person name="Dannebaum R.O."/>
            <person name="Kuo R.C."/>
            <person name="Labutti K."/>
            <person name="Haridas S."/>
            <person name="Kuo A."/>
            <person name="Salamov A."/>
            <person name="Ahrendt S.R."/>
            <person name="Lipzen A."/>
            <person name="Sullivan W."/>
            <person name="Andreopoulos W.B."/>
            <person name="Clum A."/>
            <person name="Lindquist E."/>
            <person name="Daum C."/>
            <person name="Ramamoorthy G.K."/>
            <person name="Gryganskyi A."/>
            <person name="Culley D."/>
            <person name="Magnuson J.K."/>
            <person name="James T.Y."/>
            <person name="O'Malley M.A."/>
            <person name="Stajich J.E."/>
            <person name="Spatafora J.W."/>
            <person name="Visel A."/>
            <person name="Grigoriev I.V."/>
        </authorList>
    </citation>
    <scope>NUCLEOTIDE SEQUENCE [LARGE SCALE GENOMIC DNA]</scope>
    <source>
        <strain evidence="7 8">NRRL 1336</strain>
    </source>
</reference>
<dbReference type="PROSITE" id="PS50002">
    <property type="entry name" value="SH3"/>
    <property type="match status" value="1"/>
</dbReference>
<dbReference type="Gene3D" id="2.30.29.30">
    <property type="entry name" value="Pleckstrin-homology domain (PH domain)/Phosphotyrosine-binding domain (PTB)"/>
    <property type="match status" value="1"/>
</dbReference>
<feature type="compositionally biased region" description="Polar residues" evidence="3">
    <location>
        <begin position="338"/>
        <end position="366"/>
    </location>
</feature>
<dbReference type="InterPro" id="IPR001452">
    <property type="entry name" value="SH3_domain"/>
</dbReference>
<feature type="compositionally biased region" description="Low complexity" evidence="3">
    <location>
        <begin position="685"/>
        <end position="697"/>
    </location>
</feature>
<feature type="compositionally biased region" description="Polar residues" evidence="3">
    <location>
        <begin position="737"/>
        <end position="746"/>
    </location>
</feature>
<feature type="compositionally biased region" description="Low complexity" evidence="3">
    <location>
        <begin position="95"/>
        <end position="134"/>
    </location>
</feature>
<sequence length="1007" mass="112043">MAELETVIGTHNFEAQNGDELSFQINEIIIVLEKDEGYQDGWWQGRNARGEIGLFPMNYTAPTKPPTLHTLEDKIDSLETAVTQMHLPKEKGGLPTPSISTSSHQSSQPLPHHISSSSSTSSIQPSATSSTPASYQKKLSSKYVHQSVANSLQNPELQACLPEDWSVEQVGTWLGLMGFSDIASTFQDQEITGDILLELNVDSLKELNVATFGKRFKIYNAIKVLSDENVARKEVPDTTSDNNSTHHSSSPAQSITSTPSSRPPPPHIPYADDDLISDYSTVIRNSTTTTQVDPSTISTSSATLTTTNASASTERTDPRRMFSLDSARPLMSMDTPQTFGANSPPSRSATPLNRALSTQQQYQPNDGTDRVMNRMNPGRSVHNSITNTQFGATATTQAPNLSHSATDPQQHSLGRSSTLPSHHHSPLTAAAASTVNPSSSNGGNRSRYNFVRNSFLSPVKPQTALPVASRASMDGIAQRLGNNKENVLPDMEGWLHKQGDKYKTWNKRWFVLKGSNLFYFKSPKDIRMKGIINLRGYRIVTDETIHAGKFCFRAQHDRERTFYFYTDTEKSMKEWMKPLIKATITRDFTAPVMSSSTIPTVSLDAARRMRPRPPSTVYGPDADPERPSSPSLYDSRPFSLTYTNQAEPIMRMSMSDETSDMFSLNNQTQESGLVRREPPAPPIRSLSSSASSMETSSLYQDSGFNANTHRQQQPQQQQSSAMFYHDEDEDLIDPHQRSPSQQTNLNIDPVSPLLHHNHINNTTNDKDCNNRSPVDTHQIHPPPVPPSSSSSSSSGSSSTSPRQRQQQQQRHQPYPYHDRIEEQKEEEEDEDVDNNKAHQQPLLSSPSSSTTVQHQDRNNGDTGERHSWQWDAADYVDWMNQHMDQRKINHVTDIRTGEPLVELLEGISGKQVRRPATTARVGSGPLTSMQMLDNIVAGFKFMGREGVVVDGRYNIKDIFSGNETKIMEMLRTIKEWADQLHPSTDKMASGGTFGEEEQGKLKALDES</sequence>
<feature type="region of interest" description="Disordered" evidence="3">
    <location>
        <begin position="398"/>
        <end position="446"/>
    </location>
</feature>
<feature type="compositionally biased region" description="Low complexity" evidence="3">
    <location>
        <begin position="237"/>
        <end position="260"/>
    </location>
</feature>
<evidence type="ECO:0000256" key="2">
    <source>
        <dbReference type="PROSITE-ProRule" id="PRU00192"/>
    </source>
</evidence>
<dbReference type="SMART" id="SM00326">
    <property type="entry name" value="SH3"/>
    <property type="match status" value="1"/>
</dbReference>
<feature type="compositionally biased region" description="Polar residues" evidence="3">
    <location>
        <begin position="628"/>
        <end position="639"/>
    </location>
</feature>
<dbReference type="InterPro" id="IPR001849">
    <property type="entry name" value="PH_domain"/>
</dbReference>
<keyword evidence="8" id="KW-1185">Reference proteome</keyword>
<feature type="domain" description="PH" evidence="5">
    <location>
        <begin position="488"/>
        <end position="584"/>
    </location>
</feature>
<feature type="region of interest" description="Disordered" evidence="3">
    <location>
        <begin position="982"/>
        <end position="1007"/>
    </location>
</feature>
<feature type="compositionally biased region" description="Low complexity" evidence="3">
    <location>
        <begin position="839"/>
        <end position="851"/>
    </location>
</feature>
<feature type="region of interest" description="Disordered" evidence="3">
    <location>
        <begin position="338"/>
        <end position="385"/>
    </location>
</feature>
<dbReference type="PROSITE" id="PS50105">
    <property type="entry name" value="SAM_DOMAIN"/>
    <property type="match status" value="1"/>
</dbReference>
<proteinExistence type="predicted"/>
<evidence type="ECO:0000313" key="8">
    <source>
        <dbReference type="Proteomes" id="UP000193560"/>
    </source>
</evidence>
<evidence type="ECO:0000313" key="7">
    <source>
        <dbReference type="EMBL" id="ORZ05413.1"/>
    </source>
</evidence>
<feature type="compositionally biased region" description="Low complexity" evidence="3">
    <location>
        <begin position="295"/>
        <end position="313"/>
    </location>
</feature>
<dbReference type="FunFam" id="2.30.29.30:FF:000286">
    <property type="entry name" value="PH-protein kinase domain containing protein"/>
    <property type="match status" value="1"/>
</dbReference>
<dbReference type="SUPFAM" id="SSF47576">
    <property type="entry name" value="Calponin-homology domain, CH-domain"/>
    <property type="match status" value="1"/>
</dbReference>
<feature type="compositionally biased region" description="Acidic residues" evidence="3">
    <location>
        <begin position="823"/>
        <end position="832"/>
    </location>
</feature>
<dbReference type="SUPFAM" id="SSF47769">
    <property type="entry name" value="SAM/Pointed domain"/>
    <property type="match status" value="1"/>
</dbReference>
<dbReference type="Gene3D" id="1.10.418.10">
    <property type="entry name" value="Calponin-like domain"/>
    <property type="match status" value="1"/>
</dbReference>
<dbReference type="Pfam" id="PF07647">
    <property type="entry name" value="SAM_2"/>
    <property type="match status" value="1"/>
</dbReference>
<dbReference type="Pfam" id="PF00018">
    <property type="entry name" value="SH3_1"/>
    <property type="match status" value="1"/>
</dbReference>
<dbReference type="InterPro" id="IPR036872">
    <property type="entry name" value="CH_dom_sf"/>
</dbReference>
<comment type="caution">
    <text evidence="7">The sequence shown here is derived from an EMBL/GenBank/DDBJ whole genome shotgun (WGS) entry which is preliminary data.</text>
</comment>
<feature type="compositionally biased region" description="Polar residues" evidence="3">
    <location>
        <begin position="398"/>
        <end position="415"/>
    </location>
</feature>
<feature type="region of interest" description="Disordered" evidence="3">
    <location>
        <begin position="286"/>
        <end position="317"/>
    </location>
</feature>
<name>A0A1X2HYG8_9FUNG</name>